<accession>A0A926UTG8</accession>
<dbReference type="EMBL" id="JACJPY010000025">
    <property type="protein sequence ID" value="MBD2150403.1"/>
    <property type="molecule type" value="Genomic_DNA"/>
</dbReference>
<dbReference type="InterPro" id="IPR005537">
    <property type="entry name" value="RAMP_III_fam"/>
</dbReference>
<proteinExistence type="predicted"/>
<protein>
    <submittedName>
        <fullName evidence="4">CRISPR-associated protein</fullName>
    </submittedName>
</protein>
<evidence type="ECO:0000256" key="1">
    <source>
        <dbReference type="ARBA" id="ARBA00023118"/>
    </source>
</evidence>
<name>A0A926UTG8_9CYAN</name>
<dbReference type="Proteomes" id="UP000631421">
    <property type="component" value="Unassembled WGS sequence"/>
</dbReference>
<reference evidence="4" key="1">
    <citation type="journal article" date="2015" name="ISME J.">
        <title>Draft Genome Sequence of Streptomyces incarnatus NRRL8089, which Produces the Nucleoside Antibiotic Sinefungin.</title>
        <authorList>
            <person name="Oshima K."/>
            <person name="Hattori M."/>
            <person name="Shimizu H."/>
            <person name="Fukuda K."/>
            <person name="Nemoto M."/>
            <person name="Inagaki K."/>
            <person name="Tamura T."/>
        </authorList>
    </citation>
    <scope>NUCLEOTIDE SEQUENCE</scope>
    <source>
        <strain evidence="4">FACHB-1277</strain>
    </source>
</reference>
<evidence type="ECO:0000313" key="4">
    <source>
        <dbReference type="EMBL" id="MBD2150403.1"/>
    </source>
</evidence>
<evidence type="ECO:0000259" key="3">
    <source>
        <dbReference type="Pfam" id="PF03787"/>
    </source>
</evidence>
<dbReference type="PANTHER" id="PTHR35579">
    <property type="entry name" value="CRISPR SYSTEM CMS ENDORIBONUCLEASE CSM3"/>
    <property type="match status" value="1"/>
</dbReference>
<dbReference type="InterPro" id="IPR052216">
    <property type="entry name" value="CRISPR_Csm3_endoribonuclease"/>
</dbReference>
<dbReference type="AlphaFoldDB" id="A0A926UTG8"/>
<dbReference type="GO" id="GO:0051607">
    <property type="term" value="P:defense response to virus"/>
    <property type="evidence" value="ECO:0007669"/>
    <property type="project" value="UniProtKB-KW"/>
</dbReference>
<gene>
    <name evidence="4" type="ORF">H6F44_09770</name>
</gene>
<comment type="caution">
    <text evidence="4">The sequence shown here is derived from an EMBL/GenBank/DDBJ whole genome shotgun (WGS) entry which is preliminary data.</text>
</comment>
<evidence type="ECO:0000313" key="5">
    <source>
        <dbReference type="Proteomes" id="UP000631421"/>
    </source>
</evidence>
<keyword evidence="5" id="KW-1185">Reference proteome</keyword>
<keyword evidence="1" id="KW-0051">Antiviral defense</keyword>
<evidence type="ECO:0000256" key="2">
    <source>
        <dbReference type="SAM" id="MobiDB-lite"/>
    </source>
</evidence>
<feature type="region of interest" description="Disordered" evidence="2">
    <location>
        <begin position="1"/>
        <end position="27"/>
    </location>
</feature>
<dbReference type="Pfam" id="PF03787">
    <property type="entry name" value="RAMPs"/>
    <property type="match status" value="1"/>
</dbReference>
<reference evidence="4" key="2">
    <citation type="submission" date="2020-08" db="EMBL/GenBank/DDBJ databases">
        <authorList>
            <person name="Chen M."/>
            <person name="Teng W."/>
            <person name="Zhao L."/>
            <person name="Hu C."/>
            <person name="Zhou Y."/>
            <person name="Han B."/>
            <person name="Song L."/>
            <person name="Shu W."/>
        </authorList>
    </citation>
    <scope>NUCLEOTIDE SEQUENCE</scope>
    <source>
        <strain evidence="4">FACHB-1277</strain>
    </source>
</reference>
<organism evidence="4 5">
    <name type="scientific">Pseudanabaena cinerea FACHB-1277</name>
    <dbReference type="NCBI Taxonomy" id="2949581"/>
    <lineage>
        <taxon>Bacteria</taxon>
        <taxon>Bacillati</taxon>
        <taxon>Cyanobacteriota</taxon>
        <taxon>Cyanophyceae</taxon>
        <taxon>Pseudanabaenales</taxon>
        <taxon>Pseudanabaenaceae</taxon>
        <taxon>Pseudanabaena</taxon>
        <taxon>Pseudanabaena cinerea</taxon>
    </lineage>
</organism>
<sequence>MTYKPPARPTPNHSNNNDDAAPKPYAMVTFPTTPPPKARPAGHHKYLDKHIHGTLFLTLNVQTPLHVSTGVVALGADVNARVPLIKTMTVDTNKKLVIQGSSLKGCIRAVYEAITNSTLAVNSRSADKVPRERQPCRNKEELCPASQVFGALDWQGLIEFSDARCTNNNPSTGFMPSLYSPRPARRDYYNPRGMAKGRKFYYNFAKSIDKGQNQGIPVQQASKDFTFITEIHFKNLKPEQLGVLLIILGQDPNYPIALKIGGGKPIGMGTMTVTVDKIEQSSNLRDRYSSYEATESDQLTGTKLQEFMQKQINIAQSSLIQKEQLTQLAAILAYPSTKQPPSGMY</sequence>
<dbReference type="PANTHER" id="PTHR35579:SF3">
    <property type="entry name" value="CRISPR SYSTEM CMS ENDORIBONUCLEASE CSM3"/>
    <property type="match status" value="1"/>
</dbReference>
<dbReference type="RefSeq" id="WP_190350770.1">
    <property type="nucleotide sequence ID" value="NZ_JACJPY010000025.1"/>
</dbReference>
<feature type="domain" description="CRISPR type III-associated protein" evidence="3">
    <location>
        <begin position="58"/>
        <end position="270"/>
    </location>
</feature>